<keyword evidence="9" id="KW-0520">NAD</keyword>
<dbReference type="SUPFAM" id="SSF51905">
    <property type="entry name" value="FAD/NAD(P)-binding domain"/>
    <property type="match status" value="1"/>
</dbReference>
<dbReference type="PROSITE" id="PS00076">
    <property type="entry name" value="PYRIDINE_REDOX_1"/>
    <property type="match status" value="1"/>
</dbReference>
<evidence type="ECO:0000259" key="13">
    <source>
        <dbReference type="Pfam" id="PF07992"/>
    </source>
</evidence>
<evidence type="ECO:0000256" key="1">
    <source>
        <dbReference type="ARBA" id="ARBA00007532"/>
    </source>
</evidence>
<dbReference type="InterPro" id="IPR012999">
    <property type="entry name" value="Pyr_OxRdtase_I_AS"/>
</dbReference>
<dbReference type="InterPro" id="IPR004099">
    <property type="entry name" value="Pyr_nucl-diS_OxRdtase_dimer"/>
</dbReference>
<sequence>MSDYSCDALIIGSGQAGNPLAKALAEAGQKVILVEAAQMGGSCLNYGCVPTKTLLASATRAHQVHTAANLGVYVRGEVEIDMPTVVARKEKLLAKSRRSLTESLAPEHENITVVRGHAAFTGPYQVHVQETKERSSEITAKQVFVNTGTHAAVPPVPGLADTKFLTTTELLDLEEVPEHLLILGGGYIGLEFGQMFRRFGSRITIVEHSGQVLEREDDDVCQVLQDALTAEGIEFIMNAEVHHVSQNAEGQFNLATSTRQGERRLHGSHLLVATGRKPNTEGLGLELAGVKTDEQGYIEVNTRLQSNVDHIYALGDVHGGPQFTHLSYDDYRVVRDNLLHQGPRRSAKQRPLPYCVFTDPALGRIGLSETQAKDQGIDYRVSVTPVKKISRAQQTGDDLGFWKMLVGPDDRIIGAAIIGPEAGEIMTIVQVAMAGGLQYQELAEMVIAHPVWAEGLNVAFKDIK</sequence>
<keyword evidence="7 11" id="KW-0676">Redox-active center</keyword>
<comment type="similarity">
    <text evidence="1 11">Belongs to the class-I pyridine nucleotide-disulfide oxidoreductase family.</text>
</comment>
<dbReference type="OrthoDB" id="9800167at2"/>
<dbReference type="SUPFAM" id="SSF55424">
    <property type="entry name" value="FAD/NAD-linked reductases, dimerisation (C-terminal) domain"/>
    <property type="match status" value="1"/>
</dbReference>
<evidence type="ECO:0000256" key="3">
    <source>
        <dbReference type="ARBA" id="ARBA00022827"/>
    </source>
</evidence>
<evidence type="ECO:0000256" key="7">
    <source>
        <dbReference type="ARBA" id="ARBA00023284"/>
    </source>
</evidence>
<keyword evidence="6" id="KW-1015">Disulfide bond</keyword>
<dbReference type="PANTHER" id="PTHR43014">
    <property type="entry name" value="MERCURIC REDUCTASE"/>
    <property type="match status" value="1"/>
</dbReference>
<feature type="domain" description="Pyridine nucleotide-disulphide oxidoreductase dimerisation" evidence="12">
    <location>
        <begin position="353"/>
        <end position="457"/>
    </location>
</feature>
<dbReference type="InterPro" id="IPR016156">
    <property type="entry name" value="FAD/NAD-linked_Rdtase_dimer_sf"/>
</dbReference>
<dbReference type="GO" id="GO:0003955">
    <property type="term" value="F:NAD(P)H dehydrogenase (quinone) activity"/>
    <property type="evidence" value="ECO:0007669"/>
    <property type="project" value="TreeGrafter"/>
</dbReference>
<accession>A0A558BMA4</accession>
<evidence type="ECO:0000256" key="5">
    <source>
        <dbReference type="ARBA" id="ARBA00023002"/>
    </source>
</evidence>
<dbReference type="RefSeq" id="WP_144851764.1">
    <property type="nucleotide sequence ID" value="NZ_VMRJ01000006.1"/>
</dbReference>
<dbReference type="PANTHER" id="PTHR43014:SF2">
    <property type="entry name" value="MERCURIC REDUCTASE"/>
    <property type="match status" value="1"/>
</dbReference>
<keyword evidence="4" id="KW-0521">NADP</keyword>
<name>A0A558BMA4_9BACT</name>
<dbReference type="FunFam" id="3.30.390.30:FF:000001">
    <property type="entry name" value="Dihydrolipoyl dehydrogenase"/>
    <property type="match status" value="1"/>
</dbReference>
<dbReference type="EMBL" id="VMRJ01000006">
    <property type="protein sequence ID" value="TVT37636.1"/>
    <property type="molecule type" value="Genomic_DNA"/>
</dbReference>
<feature type="binding site" evidence="9">
    <location>
        <begin position="184"/>
        <end position="191"/>
    </location>
    <ligand>
        <name>NAD(+)</name>
        <dbReference type="ChEBI" id="CHEBI:57540"/>
    </ligand>
</feature>
<evidence type="ECO:0000256" key="10">
    <source>
        <dbReference type="PIRSR" id="PIRSR000350-4"/>
    </source>
</evidence>
<dbReference type="Gene3D" id="3.30.390.30">
    <property type="match status" value="1"/>
</dbReference>
<proteinExistence type="inferred from homology"/>
<keyword evidence="2 11" id="KW-0285">Flavoprotein</keyword>
<dbReference type="InterPro" id="IPR023753">
    <property type="entry name" value="FAD/NAD-binding_dom"/>
</dbReference>
<organism evidence="14 15">
    <name type="scientific">Hymenobacter setariae</name>
    <dbReference type="NCBI Taxonomy" id="2594794"/>
    <lineage>
        <taxon>Bacteria</taxon>
        <taxon>Pseudomonadati</taxon>
        <taxon>Bacteroidota</taxon>
        <taxon>Cytophagia</taxon>
        <taxon>Cytophagales</taxon>
        <taxon>Hymenobacteraceae</taxon>
        <taxon>Hymenobacter</taxon>
    </lineage>
</organism>
<keyword evidence="9" id="KW-0547">Nucleotide-binding</keyword>
<comment type="cofactor">
    <cofactor evidence="9">
        <name>FAD</name>
        <dbReference type="ChEBI" id="CHEBI:57692"/>
    </cofactor>
    <text evidence="9">Binds 1 FAD per subunit.</text>
</comment>
<dbReference type="Pfam" id="PF07992">
    <property type="entry name" value="Pyr_redox_2"/>
    <property type="match status" value="1"/>
</dbReference>
<evidence type="ECO:0000313" key="15">
    <source>
        <dbReference type="Proteomes" id="UP000317624"/>
    </source>
</evidence>
<evidence type="ECO:0000256" key="2">
    <source>
        <dbReference type="ARBA" id="ARBA00022630"/>
    </source>
</evidence>
<feature type="domain" description="FAD/NAD(P)-binding" evidence="13">
    <location>
        <begin position="7"/>
        <end position="327"/>
    </location>
</feature>
<feature type="binding site" evidence="9">
    <location>
        <position position="316"/>
    </location>
    <ligand>
        <name>FAD</name>
        <dbReference type="ChEBI" id="CHEBI:57692"/>
    </ligand>
</feature>
<evidence type="ECO:0000313" key="14">
    <source>
        <dbReference type="EMBL" id="TVT37636.1"/>
    </source>
</evidence>
<reference evidence="14 15" key="1">
    <citation type="submission" date="2019-07" db="EMBL/GenBank/DDBJ databases">
        <title>Hymenobacter sp. straun FUR1 Genome sequencing and assembly.</title>
        <authorList>
            <person name="Chhetri G."/>
        </authorList>
    </citation>
    <scope>NUCLEOTIDE SEQUENCE [LARGE SCALE GENOMIC DNA]</scope>
    <source>
        <strain evidence="14 15">Fur1</strain>
    </source>
</reference>
<dbReference type="PRINTS" id="PR00368">
    <property type="entry name" value="FADPNR"/>
</dbReference>
<feature type="disulfide bond" description="Redox-active" evidence="10">
    <location>
        <begin position="43"/>
        <end position="48"/>
    </location>
</feature>
<dbReference type="AlphaFoldDB" id="A0A558BMA4"/>
<evidence type="ECO:0000256" key="11">
    <source>
        <dbReference type="RuleBase" id="RU003691"/>
    </source>
</evidence>
<dbReference type="PIRSF" id="PIRSF000350">
    <property type="entry name" value="Mercury_reductase_MerA"/>
    <property type="match status" value="1"/>
</dbReference>
<dbReference type="PRINTS" id="PR00411">
    <property type="entry name" value="PNDRDTASEI"/>
</dbReference>
<evidence type="ECO:0000256" key="8">
    <source>
        <dbReference type="PIRSR" id="PIRSR000350-2"/>
    </source>
</evidence>
<feature type="binding site" evidence="9">
    <location>
        <position position="52"/>
    </location>
    <ligand>
        <name>FAD</name>
        <dbReference type="ChEBI" id="CHEBI:57692"/>
    </ligand>
</feature>
<protein>
    <submittedName>
        <fullName evidence="14">Mercuric reductase</fullName>
    </submittedName>
</protein>
<evidence type="ECO:0000256" key="6">
    <source>
        <dbReference type="ARBA" id="ARBA00023157"/>
    </source>
</evidence>
<feature type="active site" description="Proton acceptor" evidence="8">
    <location>
        <position position="449"/>
    </location>
</feature>
<feature type="binding site" evidence="9">
    <location>
        <position position="275"/>
    </location>
    <ligand>
        <name>NAD(+)</name>
        <dbReference type="ChEBI" id="CHEBI:57540"/>
    </ligand>
</feature>
<dbReference type="InterPro" id="IPR001100">
    <property type="entry name" value="Pyr_nuc-diS_OxRdtase"/>
</dbReference>
<dbReference type="InterPro" id="IPR036188">
    <property type="entry name" value="FAD/NAD-bd_sf"/>
</dbReference>
<dbReference type="GO" id="GO:0016668">
    <property type="term" value="F:oxidoreductase activity, acting on a sulfur group of donors, NAD(P) as acceptor"/>
    <property type="evidence" value="ECO:0007669"/>
    <property type="project" value="InterPro"/>
</dbReference>
<keyword evidence="3 9" id="KW-0274">FAD</keyword>
<evidence type="ECO:0000259" key="12">
    <source>
        <dbReference type="Pfam" id="PF02852"/>
    </source>
</evidence>
<keyword evidence="5 11" id="KW-0560">Oxidoreductase</keyword>
<dbReference type="Pfam" id="PF02852">
    <property type="entry name" value="Pyr_redox_dim"/>
    <property type="match status" value="1"/>
</dbReference>
<dbReference type="GO" id="GO:0050660">
    <property type="term" value="F:flavin adenine dinucleotide binding"/>
    <property type="evidence" value="ECO:0007669"/>
    <property type="project" value="TreeGrafter"/>
</dbReference>
<gene>
    <name evidence="14" type="ORF">FNT36_20905</name>
</gene>
<evidence type="ECO:0000256" key="9">
    <source>
        <dbReference type="PIRSR" id="PIRSR000350-3"/>
    </source>
</evidence>
<evidence type="ECO:0000256" key="4">
    <source>
        <dbReference type="ARBA" id="ARBA00022857"/>
    </source>
</evidence>
<comment type="caution">
    <text evidence="14">The sequence shown here is derived from an EMBL/GenBank/DDBJ whole genome shotgun (WGS) entry which is preliminary data.</text>
</comment>
<dbReference type="Gene3D" id="3.50.50.60">
    <property type="entry name" value="FAD/NAD(P)-binding domain"/>
    <property type="match status" value="2"/>
</dbReference>
<dbReference type="Proteomes" id="UP000317624">
    <property type="component" value="Unassembled WGS sequence"/>
</dbReference>
<feature type="binding site" evidence="9">
    <location>
        <position position="207"/>
    </location>
    <ligand>
        <name>NAD(+)</name>
        <dbReference type="ChEBI" id="CHEBI:57540"/>
    </ligand>
</feature>
<keyword evidence="15" id="KW-1185">Reference proteome</keyword>